<dbReference type="EMBL" id="JMKJ01000395">
    <property type="protein sequence ID" value="KGG51094.1"/>
    <property type="molecule type" value="Genomic_DNA"/>
</dbReference>
<protein>
    <submittedName>
        <fullName evidence="1">Uncharacterized protein</fullName>
    </submittedName>
</protein>
<name>A0A098VQJ9_9MICR</name>
<dbReference type="Proteomes" id="UP000029725">
    <property type="component" value="Unassembled WGS sequence"/>
</dbReference>
<reference evidence="1 2" key="1">
    <citation type="submission" date="2014-04" db="EMBL/GenBank/DDBJ databases">
        <title>A new species of microsporidia sheds light on the evolution of extreme parasitism.</title>
        <authorList>
            <person name="Haag K.L."/>
            <person name="James T.Y."/>
            <person name="Larsson R."/>
            <person name="Schaer T.M."/>
            <person name="Refardt D."/>
            <person name="Pombert J.-F."/>
            <person name="Ebert D."/>
        </authorList>
    </citation>
    <scope>NUCLEOTIDE SEQUENCE [LARGE SCALE GENOMIC DNA]</scope>
    <source>
        <strain evidence="1 2">UGP3</strain>
        <tissue evidence="1">Spores</tissue>
    </source>
</reference>
<dbReference type="HOGENOM" id="CLU_1763189_0_0_1"/>
<feature type="non-terminal residue" evidence="1">
    <location>
        <position position="148"/>
    </location>
</feature>
<dbReference type="AlphaFoldDB" id="A0A098VQJ9"/>
<dbReference type="VEuPathDB" id="MicrosporidiaDB:DI09_460p10"/>
<gene>
    <name evidence="1" type="ORF">DI09_460p10</name>
</gene>
<evidence type="ECO:0000313" key="2">
    <source>
        <dbReference type="Proteomes" id="UP000029725"/>
    </source>
</evidence>
<keyword evidence="2" id="KW-1185">Reference proteome</keyword>
<accession>A0A098VQJ9</accession>
<proteinExistence type="predicted"/>
<organism evidence="1 2">
    <name type="scientific">Mitosporidium daphniae</name>
    <dbReference type="NCBI Taxonomy" id="1485682"/>
    <lineage>
        <taxon>Eukaryota</taxon>
        <taxon>Fungi</taxon>
        <taxon>Fungi incertae sedis</taxon>
        <taxon>Microsporidia</taxon>
        <taxon>Mitosporidium</taxon>
    </lineage>
</organism>
<sequence length="148" mass="16980">MKTIKRYQNAAVYFAENQSYLIQSEINNNLILGLVKFYENVAEMPEQVMLLTVFDELEARLTFFKNSKKGVLAGNNAQKEDYLLLMEYLQNQEIILEGAVGDEIYTHTFAELYPGKILTHKKLISHELSEVNNIQISEGMARLAIDTE</sequence>
<comment type="caution">
    <text evidence="1">The sequence shown here is derived from an EMBL/GenBank/DDBJ whole genome shotgun (WGS) entry which is preliminary data.</text>
</comment>
<evidence type="ECO:0000313" key="1">
    <source>
        <dbReference type="EMBL" id="KGG51094.1"/>
    </source>
</evidence>